<feature type="domain" description="FHA" evidence="2">
    <location>
        <begin position="259"/>
        <end position="316"/>
    </location>
</feature>
<name>A0A0F3GI36_9BACT</name>
<evidence type="ECO:0000313" key="4">
    <source>
        <dbReference type="Proteomes" id="UP000033423"/>
    </source>
</evidence>
<evidence type="ECO:0000256" key="1">
    <source>
        <dbReference type="SAM" id="Phobius"/>
    </source>
</evidence>
<keyword evidence="4" id="KW-1185">Reference proteome</keyword>
<dbReference type="SUPFAM" id="SSF49879">
    <property type="entry name" value="SMAD/FHA domain"/>
    <property type="match status" value="1"/>
</dbReference>
<dbReference type="InterPro" id="IPR008984">
    <property type="entry name" value="SMAD_FHA_dom_sf"/>
</dbReference>
<keyword evidence="1" id="KW-0472">Membrane</keyword>
<dbReference type="EMBL" id="LACI01002626">
    <property type="protein sequence ID" value="KJU81619.1"/>
    <property type="molecule type" value="Genomic_DNA"/>
</dbReference>
<dbReference type="Pfam" id="PF00498">
    <property type="entry name" value="FHA"/>
    <property type="match status" value="1"/>
</dbReference>
<dbReference type="SMART" id="SM00240">
    <property type="entry name" value="FHA"/>
    <property type="match status" value="1"/>
</dbReference>
<protein>
    <submittedName>
        <fullName evidence="3">Membrane protein containing Forkhead-associated domain protein</fullName>
    </submittedName>
</protein>
<proteinExistence type="predicted"/>
<dbReference type="Gene3D" id="2.60.200.20">
    <property type="match status" value="1"/>
</dbReference>
<dbReference type="PROSITE" id="PS50006">
    <property type="entry name" value="FHA_DOMAIN"/>
    <property type="match status" value="1"/>
</dbReference>
<reference evidence="3 4" key="1">
    <citation type="submission" date="2015-02" db="EMBL/GenBank/DDBJ databases">
        <title>Single-cell genomics of uncultivated deep-branching MTB reveals a conserved set of magnetosome genes.</title>
        <authorList>
            <person name="Kolinko S."/>
            <person name="Richter M."/>
            <person name="Glockner F.O."/>
            <person name="Brachmann A."/>
            <person name="Schuler D."/>
        </authorList>
    </citation>
    <scope>NUCLEOTIDE SEQUENCE [LARGE SCALE GENOMIC DNA]</scope>
    <source>
        <strain evidence="3">TM-1</strain>
    </source>
</reference>
<dbReference type="CDD" id="cd00060">
    <property type="entry name" value="FHA"/>
    <property type="match status" value="1"/>
</dbReference>
<dbReference type="Proteomes" id="UP000033423">
    <property type="component" value="Unassembled WGS sequence"/>
</dbReference>
<keyword evidence="1" id="KW-1133">Transmembrane helix</keyword>
<sequence length="342" mass="37805">MRITLFRGKRGGALRVGFLETLLFVVLLGLVFVHSASGVEVSRVKELYEKKYEFVDKQVLVKGTVDKIVDIAATDKLGNFFLKDNFGDTILVKAMKPPPSLGTNIMVEGTVIITTTSDEKAGGVFIHALNITVATQDLPRTSQKSPAKLTKGILLLSVALVGAVLVAVIILIRLKTTDKPQFEHKDLTSLNKDTATNRINVSRINASKGNVSKGNVSRNAETKPDLNDVTQQLLPGCFELTAGLHKYIGKKIFITASYTRIGREEEGVDKSSGWITFPQDCTTVSRYQADLRYEYGQYIIISRSRVNPTFVNNEPMMENDAVVIRNNDMITFGEVELTFRGK</sequence>
<evidence type="ECO:0000259" key="2">
    <source>
        <dbReference type="PROSITE" id="PS50006"/>
    </source>
</evidence>
<keyword evidence="1" id="KW-0812">Transmembrane</keyword>
<accession>A0A0F3GI36</accession>
<evidence type="ECO:0000313" key="3">
    <source>
        <dbReference type="EMBL" id="KJU81619.1"/>
    </source>
</evidence>
<gene>
    <name evidence="3" type="ORF">MBAV_006181</name>
</gene>
<dbReference type="AlphaFoldDB" id="A0A0F3GI36"/>
<comment type="caution">
    <text evidence="3">The sequence shown here is derived from an EMBL/GenBank/DDBJ whole genome shotgun (WGS) entry which is preliminary data.</text>
</comment>
<organism evidence="3 4">
    <name type="scientific">Candidatus Magnetobacterium bavaricum</name>
    <dbReference type="NCBI Taxonomy" id="29290"/>
    <lineage>
        <taxon>Bacteria</taxon>
        <taxon>Pseudomonadati</taxon>
        <taxon>Nitrospirota</taxon>
        <taxon>Thermodesulfovibrionia</taxon>
        <taxon>Thermodesulfovibrionales</taxon>
        <taxon>Candidatus Magnetobacteriaceae</taxon>
        <taxon>Candidatus Magnetobacterium</taxon>
    </lineage>
</organism>
<feature type="transmembrane region" description="Helical" evidence="1">
    <location>
        <begin position="152"/>
        <end position="172"/>
    </location>
</feature>
<dbReference type="InterPro" id="IPR000253">
    <property type="entry name" value="FHA_dom"/>
</dbReference>